<accession>A0A7J5D2Y2</accession>
<evidence type="ECO:0000313" key="1">
    <source>
        <dbReference type="EMBL" id="KAB1977575.1"/>
    </source>
</evidence>
<comment type="caution">
    <text evidence="1">The sequence shown here is derived from an EMBL/GenBank/DDBJ whole genome shotgun (WGS) entry which is preliminary data.</text>
</comment>
<dbReference type="Proteomes" id="UP000442990">
    <property type="component" value="Unassembled WGS sequence"/>
</dbReference>
<sequence>MSMHEVLTDAELAEMDQRVAAASPGPWVPVLETRTAAGGASFIQVSPEAIQVSPEASELDDELYLDRFVGTQRVAGPSAQLDADIDFVASARQDMPRLIAEVRWLRSMLADRQ</sequence>
<proteinExistence type="predicted"/>
<organism evidence="1 2">
    <name type="scientific">Streptomyces triticiradicis</name>
    <dbReference type="NCBI Taxonomy" id="2651189"/>
    <lineage>
        <taxon>Bacteria</taxon>
        <taxon>Bacillati</taxon>
        <taxon>Actinomycetota</taxon>
        <taxon>Actinomycetes</taxon>
        <taxon>Kitasatosporales</taxon>
        <taxon>Streptomycetaceae</taxon>
        <taxon>Streptomyces</taxon>
    </lineage>
</organism>
<dbReference type="EMBL" id="WBKG01000060">
    <property type="protein sequence ID" value="KAB1977575.1"/>
    <property type="molecule type" value="Genomic_DNA"/>
</dbReference>
<dbReference type="RefSeq" id="WP_151474618.1">
    <property type="nucleotide sequence ID" value="NZ_WBKG01000060.1"/>
</dbReference>
<protein>
    <submittedName>
        <fullName evidence="1">Uncharacterized protein</fullName>
    </submittedName>
</protein>
<gene>
    <name evidence="1" type="ORF">F8144_41640</name>
</gene>
<keyword evidence="2" id="KW-1185">Reference proteome</keyword>
<name>A0A7J5D2Y2_9ACTN</name>
<evidence type="ECO:0000313" key="2">
    <source>
        <dbReference type="Proteomes" id="UP000442990"/>
    </source>
</evidence>
<reference evidence="1 2" key="1">
    <citation type="submission" date="2019-09" db="EMBL/GenBank/DDBJ databases">
        <title>Isolation and identification of active actinomycetes.</title>
        <authorList>
            <person name="Yu Z."/>
            <person name="Han C."/>
            <person name="Yu B."/>
        </authorList>
    </citation>
    <scope>NUCLEOTIDE SEQUENCE [LARGE SCALE GENOMIC DNA]</scope>
    <source>
        <strain evidence="1 2">NEAU-H2</strain>
    </source>
</reference>
<dbReference type="AlphaFoldDB" id="A0A7J5D2Y2"/>